<evidence type="ECO:0000313" key="4">
    <source>
        <dbReference type="Proteomes" id="UP000612855"/>
    </source>
</evidence>
<feature type="transmembrane region" description="Helical" evidence="1">
    <location>
        <begin position="178"/>
        <end position="199"/>
    </location>
</feature>
<feature type="chain" id="PRO_5037387028" description="VPLPA-CTERM protein sorting domain-containing protein" evidence="2">
    <location>
        <begin position="21"/>
        <end position="206"/>
    </location>
</feature>
<evidence type="ECO:0000256" key="2">
    <source>
        <dbReference type="SAM" id="SignalP"/>
    </source>
</evidence>
<organism evidence="3 4">
    <name type="scientific">Primorskyibacter flagellatus</name>
    <dbReference type="NCBI Taxonomy" id="1387277"/>
    <lineage>
        <taxon>Bacteria</taxon>
        <taxon>Pseudomonadati</taxon>
        <taxon>Pseudomonadota</taxon>
        <taxon>Alphaproteobacteria</taxon>
        <taxon>Rhodobacterales</taxon>
        <taxon>Roseobacteraceae</taxon>
        <taxon>Primorskyibacter</taxon>
    </lineage>
</organism>
<keyword evidence="2" id="KW-0732">Signal</keyword>
<keyword evidence="1" id="KW-1133">Transmembrane helix</keyword>
<keyword evidence="4" id="KW-1185">Reference proteome</keyword>
<accession>A0A917EBK8</accession>
<dbReference type="EMBL" id="BMFJ01000001">
    <property type="protein sequence ID" value="GGE18900.1"/>
    <property type="molecule type" value="Genomic_DNA"/>
</dbReference>
<keyword evidence="1" id="KW-0472">Membrane</keyword>
<dbReference type="Proteomes" id="UP000612855">
    <property type="component" value="Unassembled WGS sequence"/>
</dbReference>
<proteinExistence type="predicted"/>
<sequence length="206" mass="21352">MNIIVPAAAVFLSAAQMAGAATVTQFTDRTAFTAAMESSFTETFEDFSLDGGLHIAGGNAVLLDFGPFSQAIRLRGNPNPTVGPVLYTFGGPVTGFGATFNISLNGLGGGLKVEVFSGVTMIAAFPDAITTGNAQFFGFTSDTAFDRVEVMVRDLPVLISEIHTVDDVIFGQAIKPDAAVPLPAGLPLLAGGLAALAALRRRRDGR</sequence>
<name>A0A917EBK8_9RHOB</name>
<comment type="caution">
    <text evidence="3">The sequence shown here is derived from an EMBL/GenBank/DDBJ whole genome shotgun (WGS) entry which is preliminary data.</text>
</comment>
<dbReference type="RefSeq" id="WP_188476013.1">
    <property type="nucleotide sequence ID" value="NZ_BMFJ01000001.1"/>
</dbReference>
<dbReference type="NCBIfam" id="TIGR03370">
    <property type="entry name" value="VPLPA-CTERM"/>
    <property type="match status" value="1"/>
</dbReference>
<dbReference type="AlphaFoldDB" id="A0A917EBK8"/>
<protein>
    <recommendedName>
        <fullName evidence="5">VPLPA-CTERM protein sorting domain-containing protein</fullName>
    </recommendedName>
</protein>
<reference evidence="4" key="1">
    <citation type="journal article" date="2019" name="Int. J. Syst. Evol. Microbiol.">
        <title>The Global Catalogue of Microorganisms (GCM) 10K type strain sequencing project: providing services to taxonomists for standard genome sequencing and annotation.</title>
        <authorList>
            <consortium name="The Broad Institute Genomics Platform"/>
            <consortium name="The Broad Institute Genome Sequencing Center for Infectious Disease"/>
            <person name="Wu L."/>
            <person name="Ma J."/>
        </authorList>
    </citation>
    <scope>NUCLEOTIDE SEQUENCE [LARGE SCALE GENOMIC DNA]</scope>
    <source>
        <strain evidence="4">CGMCC 1.12664</strain>
    </source>
</reference>
<evidence type="ECO:0008006" key="5">
    <source>
        <dbReference type="Google" id="ProtNLM"/>
    </source>
</evidence>
<keyword evidence="1" id="KW-0812">Transmembrane</keyword>
<evidence type="ECO:0000256" key="1">
    <source>
        <dbReference type="SAM" id="Phobius"/>
    </source>
</evidence>
<dbReference type="InterPro" id="IPR022472">
    <property type="entry name" value="VPLPA-CTERM"/>
</dbReference>
<evidence type="ECO:0000313" key="3">
    <source>
        <dbReference type="EMBL" id="GGE18900.1"/>
    </source>
</evidence>
<feature type="signal peptide" evidence="2">
    <location>
        <begin position="1"/>
        <end position="20"/>
    </location>
</feature>
<gene>
    <name evidence="3" type="ORF">GCM10011360_04600</name>
</gene>